<comment type="caution">
    <text evidence="2">The sequence shown here is derived from an EMBL/GenBank/DDBJ whole genome shotgun (WGS) entry which is preliminary data.</text>
</comment>
<dbReference type="Proteomes" id="UP001197214">
    <property type="component" value="Unassembled WGS sequence"/>
</dbReference>
<organism evidence="2 3">
    <name type="scientific">Stakelama flava</name>
    <dbReference type="NCBI Taxonomy" id="2860338"/>
    <lineage>
        <taxon>Bacteria</taxon>
        <taxon>Pseudomonadati</taxon>
        <taxon>Pseudomonadota</taxon>
        <taxon>Alphaproteobacteria</taxon>
        <taxon>Sphingomonadales</taxon>
        <taxon>Sphingomonadaceae</taxon>
        <taxon>Stakelama</taxon>
    </lineage>
</organism>
<keyword evidence="3" id="KW-1185">Reference proteome</keyword>
<reference evidence="2 3" key="1">
    <citation type="submission" date="2021-07" db="EMBL/GenBank/DDBJ databases">
        <title>Stakelama flava sp. nov., a novel endophytic bacterium isolated from branch of Kandelia candel.</title>
        <authorList>
            <person name="Tuo L."/>
        </authorList>
    </citation>
    <scope>NUCLEOTIDE SEQUENCE [LARGE SCALE GENOMIC DNA]</scope>
    <source>
        <strain evidence="2 3">CBK3Z-3</strain>
    </source>
</reference>
<proteinExistence type="predicted"/>
<name>A0ABS6XK64_9SPHN</name>
<gene>
    <name evidence="2" type="ORF">KY084_02885</name>
</gene>
<evidence type="ECO:0000256" key="1">
    <source>
        <dbReference type="SAM" id="Phobius"/>
    </source>
</evidence>
<feature type="transmembrane region" description="Helical" evidence="1">
    <location>
        <begin position="61"/>
        <end position="89"/>
    </location>
</feature>
<feature type="transmembrane region" description="Helical" evidence="1">
    <location>
        <begin position="205"/>
        <end position="228"/>
    </location>
</feature>
<sequence>MKMDIAAIFADAGALWRARRDLILRIAPPFLFLPPFAGALLSPEPAQVQVDAAADPAAAQAAMIDVLVSAIPVYLITLAIGAIGTAALYRLLLRPDATVGQTLRIALPRAFFLFLAMLAVQFGFFIGLILLIVPGVYFYGRSFVTGPVLIAENVNNPVEAITRSFALTRGNGWTLAFAGIGILFGANALVLVIGDLRALAGDGSLVTAVLYAAAAAVSMFGTIAEILLRVASYRRLGAPIRGI</sequence>
<feature type="transmembrane region" description="Helical" evidence="1">
    <location>
        <begin position="173"/>
        <end position="193"/>
    </location>
</feature>
<keyword evidence="1" id="KW-0472">Membrane</keyword>
<keyword evidence="1" id="KW-1133">Transmembrane helix</keyword>
<dbReference type="EMBL" id="JAHWZX010000002">
    <property type="protein sequence ID" value="MBW4329820.1"/>
    <property type="molecule type" value="Genomic_DNA"/>
</dbReference>
<evidence type="ECO:0008006" key="4">
    <source>
        <dbReference type="Google" id="ProtNLM"/>
    </source>
</evidence>
<dbReference type="RefSeq" id="WP_219236926.1">
    <property type="nucleotide sequence ID" value="NZ_JAHWZX010000002.1"/>
</dbReference>
<protein>
    <recommendedName>
        <fullName evidence="4">Glycerophosphoryl diester phosphodiesterase membrane domain-containing protein</fullName>
    </recommendedName>
</protein>
<evidence type="ECO:0000313" key="2">
    <source>
        <dbReference type="EMBL" id="MBW4329820.1"/>
    </source>
</evidence>
<evidence type="ECO:0000313" key="3">
    <source>
        <dbReference type="Proteomes" id="UP001197214"/>
    </source>
</evidence>
<keyword evidence="1" id="KW-0812">Transmembrane</keyword>
<accession>A0ABS6XK64</accession>
<feature type="transmembrane region" description="Helical" evidence="1">
    <location>
        <begin position="110"/>
        <end position="139"/>
    </location>
</feature>